<accession>A0A2N0U4P0</accession>
<proteinExistence type="predicted"/>
<dbReference type="AlphaFoldDB" id="A0A2N0U4P0"/>
<evidence type="ECO:0000313" key="3">
    <source>
        <dbReference type="Proteomes" id="UP000176009"/>
    </source>
</evidence>
<dbReference type="Proteomes" id="UP000176009">
    <property type="component" value="Unassembled WGS sequence"/>
</dbReference>
<gene>
    <name evidence="2" type="ORF">APR40_06175</name>
    <name evidence="1" type="ORF">BHS39_06180</name>
</gene>
<reference evidence="2 4" key="1">
    <citation type="submission" date="2015-10" db="EMBL/GenBank/DDBJ databases">
        <title>Draft genome sequence of Salegentibacter salinarum KCTC 12975.</title>
        <authorList>
            <person name="Lin W."/>
            <person name="Zheng Q."/>
        </authorList>
    </citation>
    <scope>NUCLEOTIDE SEQUENCE [LARGE SCALE GENOMIC DNA]</scope>
    <source>
        <strain evidence="2 4">KCTC 12974</strain>
    </source>
</reference>
<protein>
    <submittedName>
        <fullName evidence="2">Uncharacterized protein</fullName>
    </submittedName>
</protein>
<evidence type="ECO:0000313" key="4">
    <source>
        <dbReference type="Proteomes" id="UP000232533"/>
    </source>
</evidence>
<dbReference type="EMBL" id="MJBR01000051">
    <property type="protein sequence ID" value="OEY71271.1"/>
    <property type="molecule type" value="Genomic_DNA"/>
</dbReference>
<dbReference type="Proteomes" id="UP000232533">
    <property type="component" value="Unassembled WGS sequence"/>
</dbReference>
<dbReference type="EMBL" id="LKTR01000002">
    <property type="protein sequence ID" value="PKD21954.1"/>
    <property type="molecule type" value="Genomic_DNA"/>
</dbReference>
<reference evidence="1 3" key="2">
    <citation type="submission" date="2016-09" db="EMBL/GenBank/DDBJ databases">
        <title>Genome Sequence of Salegentibacter salarius,Isolated from a Marine Solar Saltern of the Yellow Sea in South Korea.</title>
        <authorList>
            <person name="Zheng Q."/>
            <person name="Liu Y."/>
        </authorList>
    </citation>
    <scope>NUCLEOTIDE SEQUENCE [LARGE SCALE GENOMIC DNA]</scope>
    <source>
        <strain evidence="1 3">KCTC 12974</strain>
    </source>
</reference>
<keyword evidence="3" id="KW-1185">Reference proteome</keyword>
<organism evidence="2 4">
    <name type="scientific">Salegentibacter salarius</name>
    <dbReference type="NCBI Taxonomy" id="435906"/>
    <lineage>
        <taxon>Bacteria</taxon>
        <taxon>Pseudomonadati</taxon>
        <taxon>Bacteroidota</taxon>
        <taxon>Flavobacteriia</taxon>
        <taxon>Flavobacteriales</taxon>
        <taxon>Flavobacteriaceae</taxon>
        <taxon>Salegentibacter</taxon>
    </lineage>
</organism>
<comment type="caution">
    <text evidence="2">The sequence shown here is derived from an EMBL/GenBank/DDBJ whole genome shotgun (WGS) entry which is preliminary data.</text>
</comment>
<evidence type="ECO:0000313" key="2">
    <source>
        <dbReference type="EMBL" id="PKD21954.1"/>
    </source>
</evidence>
<name>A0A2N0U4P0_9FLAO</name>
<evidence type="ECO:0000313" key="1">
    <source>
        <dbReference type="EMBL" id="OEY71271.1"/>
    </source>
</evidence>
<sequence length="91" mass="10273">MDANALKIELMQKIIACDDEDLLSKIEGLLKNVKSGASEQGESYEVEGRKSELSKGQLKEIDERNKAYLKGDLETESLETFNKKIFEKYGV</sequence>